<keyword evidence="2" id="KW-0067">ATP-binding</keyword>
<dbReference type="PIRSF" id="PIRSF003092">
    <property type="entry name" value="MinD"/>
    <property type="match status" value="1"/>
</dbReference>
<dbReference type="AlphaFoldDB" id="A0A1D2QQA1"/>
<dbReference type="GO" id="GO:0005524">
    <property type="term" value="F:ATP binding"/>
    <property type="evidence" value="ECO:0007669"/>
    <property type="project" value="UniProtKB-KW"/>
</dbReference>
<organism evidence="3 4">
    <name type="scientific">Candidatus Endobugula sertula</name>
    <name type="common">Bugula neritina bacterial symbiont</name>
    <dbReference type="NCBI Taxonomy" id="62101"/>
    <lineage>
        <taxon>Bacteria</taxon>
        <taxon>Pseudomonadati</taxon>
        <taxon>Pseudomonadota</taxon>
        <taxon>Gammaproteobacteria</taxon>
        <taxon>Cellvibrionales</taxon>
        <taxon>Cellvibrionaceae</taxon>
        <taxon>Candidatus Endobugula</taxon>
    </lineage>
</organism>
<dbReference type="CDD" id="cd02038">
    <property type="entry name" value="FlhG-like"/>
    <property type="match status" value="1"/>
</dbReference>
<dbReference type="Proteomes" id="UP000242502">
    <property type="component" value="Unassembled WGS sequence"/>
</dbReference>
<keyword evidence="1" id="KW-0547">Nucleotide-binding</keyword>
<dbReference type="InterPro" id="IPR050625">
    <property type="entry name" value="ParA/MinD_ATPase"/>
</dbReference>
<evidence type="ECO:0000256" key="1">
    <source>
        <dbReference type="ARBA" id="ARBA00022741"/>
    </source>
</evidence>
<comment type="caution">
    <text evidence="3">The sequence shown here is derived from an EMBL/GenBank/DDBJ whole genome shotgun (WGS) entry which is preliminary data.</text>
</comment>
<dbReference type="PANTHER" id="PTHR43384">
    <property type="entry name" value="SEPTUM SITE-DETERMINING PROTEIN MIND HOMOLOG, CHLOROPLASTIC-RELATED"/>
    <property type="match status" value="1"/>
</dbReference>
<dbReference type="GO" id="GO:0009898">
    <property type="term" value="C:cytoplasmic side of plasma membrane"/>
    <property type="evidence" value="ECO:0007669"/>
    <property type="project" value="TreeGrafter"/>
</dbReference>
<protein>
    <submittedName>
        <fullName evidence="3">Cobyrinic acid a,c-diamide synthase</fullName>
    </submittedName>
</protein>
<dbReference type="GO" id="GO:0016887">
    <property type="term" value="F:ATP hydrolysis activity"/>
    <property type="evidence" value="ECO:0007669"/>
    <property type="project" value="TreeGrafter"/>
</dbReference>
<dbReference type="SUPFAM" id="SSF52540">
    <property type="entry name" value="P-loop containing nucleoside triphosphate hydrolases"/>
    <property type="match status" value="1"/>
</dbReference>
<dbReference type="InterPro" id="IPR025501">
    <property type="entry name" value="MinD_FleN"/>
</dbReference>
<accession>A0A1D2QQA1</accession>
<dbReference type="STRING" id="62101.AB835_07325"/>
<dbReference type="GO" id="GO:0051782">
    <property type="term" value="P:negative regulation of cell division"/>
    <property type="evidence" value="ECO:0007669"/>
    <property type="project" value="TreeGrafter"/>
</dbReference>
<reference evidence="3 4" key="1">
    <citation type="journal article" date="2016" name="Appl. Environ. Microbiol.">
        <title>Lack of Overt Genome Reduction in the Bryostatin-Producing Bryozoan Symbiont "Candidatus Endobugula sertula".</title>
        <authorList>
            <person name="Miller I.J."/>
            <person name="Vanee N."/>
            <person name="Fong S.S."/>
            <person name="Lim-Fong G.E."/>
            <person name="Kwan J.C."/>
        </authorList>
    </citation>
    <scope>NUCLEOTIDE SEQUENCE [LARGE SCALE GENOMIC DNA]</scope>
    <source>
        <strain evidence="3">AB1-4</strain>
    </source>
</reference>
<dbReference type="InterPro" id="IPR027417">
    <property type="entry name" value="P-loop_NTPase"/>
</dbReference>
<evidence type="ECO:0000313" key="3">
    <source>
        <dbReference type="EMBL" id="ODS23703.1"/>
    </source>
</evidence>
<dbReference type="InterPro" id="IPR033756">
    <property type="entry name" value="YlxH/NBP35"/>
</dbReference>
<dbReference type="Gene3D" id="3.40.50.300">
    <property type="entry name" value="P-loop containing nucleotide triphosphate hydrolases"/>
    <property type="match status" value="1"/>
</dbReference>
<sequence>MSHPVQVIAVTGGKGGVGKSNISVNLSLALAEIRRRVILLDADLGLANIDVLLGIRAEKNIADVLSGSCDLRDILIRGPGGIWIVPAASGVQEMATLNPQQHGAMIQAFSALSNQLDVLVIDTAAGISDTMVSFVRAAQEIIVVVCDEPSSITDAYALIKLLNKEYGLVRFRVVANMVGSVKEGHRLFVKLSGVCERFLDVTMQYLGAIPFDGNVRKAVQKQKALLEYAPHCKASQAYRQLAGKIDEWPILSSPRGHLEFFVENLLGTMHSPVHGDDRPHLGG</sequence>
<name>A0A1D2QQA1_9GAMM</name>
<dbReference type="GO" id="GO:0005829">
    <property type="term" value="C:cytosol"/>
    <property type="evidence" value="ECO:0007669"/>
    <property type="project" value="TreeGrafter"/>
</dbReference>
<dbReference type="FunFam" id="3.40.50.300:FF:000158">
    <property type="entry name" value="Site-determining protein"/>
    <property type="match status" value="1"/>
</dbReference>
<dbReference type="InterPro" id="IPR033875">
    <property type="entry name" value="FlhG"/>
</dbReference>
<evidence type="ECO:0000256" key="2">
    <source>
        <dbReference type="ARBA" id="ARBA00022840"/>
    </source>
</evidence>
<dbReference type="EMBL" id="MDLC01000022">
    <property type="protein sequence ID" value="ODS23703.1"/>
    <property type="molecule type" value="Genomic_DNA"/>
</dbReference>
<dbReference type="Pfam" id="PF10609">
    <property type="entry name" value="ParA"/>
    <property type="match status" value="1"/>
</dbReference>
<evidence type="ECO:0000313" key="4">
    <source>
        <dbReference type="Proteomes" id="UP000242502"/>
    </source>
</evidence>
<proteinExistence type="predicted"/>
<dbReference type="PANTHER" id="PTHR43384:SF4">
    <property type="entry name" value="CELLULOSE BIOSYNTHESIS PROTEIN BCSQ-RELATED"/>
    <property type="match status" value="1"/>
</dbReference>
<gene>
    <name evidence="3" type="ORF">AB835_07325</name>
</gene>